<evidence type="ECO:0000256" key="2">
    <source>
        <dbReference type="ARBA" id="ARBA00023125"/>
    </source>
</evidence>
<dbReference type="InterPro" id="IPR009057">
    <property type="entry name" value="Homeodomain-like_sf"/>
</dbReference>
<evidence type="ECO:0000256" key="3">
    <source>
        <dbReference type="ARBA" id="ARBA00023163"/>
    </source>
</evidence>
<feature type="domain" description="HTH araC/xylS-type" evidence="4">
    <location>
        <begin position="184"/>
        <end position="282"/>
    </location>
</feature>
<keyword evidence="2 5" id="KW-0238">DNA-binding</keyword>
<dbReference type="InterPro" id="IPR014710">
    <property type="entry name" value="RmlC-like_jellyroll"/>
</dbReference>
<dbReference type="InterPro" id="IPR018060">
    <property type="entry name" value="HTH_AraC"/>
</dbReference>
<reference evidence="5 6" key="1">
    <citation type="submission" date="2020-08" db="EMBL/GenBank/DDBJ databases">
        <title>Genomic Encyclopedia of Type Strains, Phase III (KMG-III): the genomes of soil and plant-associated and newly described type strains.</title>
        <authorList>
            <person name="Whitman W."/>
        </authorList>
    </citation>
    <scope>NUCLEOTIDE SEQUENCE [LARGE SCALE GENOMIC DNA]</scope>
    <source>
        <strain evidence="5 6">CECT 8234</strain>
    </source>
</reference>
<dbReference type="Pfam" id="PF02311">
    <property type="entry name" value="AraC_binding"/>
    <property type="match status" value="1"/>
</dbReference>
<accession>A0A7W5CDV5</accession>
<dbReference type="Gene3D" id="1.10.10.60">
    <property type="entry name" value="Homeodomain-like"/>
    <property type="match status" value="2"/>
</dbReference>
<keyword evidence="3" id="KW-0804">Transcription</keyword>
<dbReference type="GO" id="GO:0003700">
    <property type="term" value="F:DNA-binding transcription factor activity"/>
    <property type="evidence" value="ECO:0007669"/>
    <property type="project" value="InterPro"/>
</dbReference>
<dbReference type="PANTHER" id="PTHR43280">
    <property type="entry name" value="ARAC-FAMILY TRANSCRIPTIONAL REGULATOR"/>
    <property type="match status" value="1"/>
</dbReference>
<evidence type="ECO:0000259" key="4">
    <source>
        <dbReference type="PROSITE" id="PS01124"/>
    </source>
</evidence>
<dbReference type="InterPro" id="IPR020449">
    <property type="entry name" value="Tscrpt_reg_AraC-type_HTH"/>
</dbReference>
<keyword evidence="1" id="KW-0805">Transcription regulation</keyword>
<proteinExistence type="predicted"/>
<dbReference type="EMBL" id="JACHXW010000024">
    <property type="protein sequence ID" value="MBB3155430.1"/>
    <property type="molecule type" value="Genomic_DNA"/>
</dbReference>
<dbReference type="RefSeq" id="WP_246431992.1">
    <property type="nucleotide sequence ID" value="NZ_CBCSLB010000023.1"/>
</dbReference>
<dbReference type="InterPro" id="IPR037923">
    <property type="entry name" value="HTH-like"/>
</dbReference>
<protein>
    <submittedName>
        <fullName evidence="5">AraC-like DNA-binding protein</fullName>
    </submittedName>
</protein>
<sequence>MNKDLSDYEMIAADFPFYVSINEVRHSFPAHRHDFLECSLVIAGEGHETINGIRHPMSRGTFTFLLPYQVHDIVTYSTTPIRLFNCMFAMELLVSSVKTGSPYLQALLAENQRPFFHMDSEELVKFEEMMHGLHNEYNQTTPFRNELLTLKLHEILLQFQRIRVSRQGMNAQEKAYPTGNGSIWPVIEYIHYHYRDDLSLSGLADHFRIPPTRLSIEIKKHAGINFLHLLHKIRIRHACSLLSATDMSILDIALEVGFSSYNVFGRLFREYKGITPTEYRLANLRA</sequence>
<dbReference type="Gene3D" id="2.60.120.10">
    <property type="entry name" value="Jelly Rolls"/>
    <property type="match status" value="1"/>
</dbReference>
<comment type="caution">
    <text evidence="5">The sequence shown here is derived from an EMBL/GenBank/DDBJ whole genome shotgun (WGS) entry which is preliminary data.</text>
</comment>
<dbReference type="SUPFAM" id="SSF51215">
    <property type="entry name" value="Regulatory protein AraC"/>
    <property type="match status" value="1"/>
</dbReference>
<name>A0A7W5CDV5_9BACL</name>
<organism evidence="5 6">
    <name type="scientific">Paenibacillus endophyticus</name>
    <dbReference type="NCBI Taxonomy" id="1294268"/>
    <lineage>
        <taxon>Bacteria</taxon>
        <taxon>Bacillati</taxon>
        <taxon>Bacillota</taxon>
        <taxon>Bacilli</taxon>
        <taxon>Bacillales</taxon>
        <taxon>Paenibacillaceae</taxon>
        <taxon>Paenibacillus</taxon>
    </lineage>
</organism>
<dbReference type="AlphaFoldDB" id="A0A7W5CDV5"/>
<evidence type="ECO:0000313" key="5">
    <source>
        <dbReference type="EMBL" id="MBB3155430.1"/>
    </source>
</evidence>
<dbReference type="Proteomes" id="UP000518605">
    <property type="component" value="Unassembled WGS sequence"/>
</dbReference>
<dbReference type="PANTHER" id="PTHR43280:SF28">
    <property type="entry name" value="HTH-TYPE TRANSCRIPTIONAL ACTIVATOR RHAS"/>
    <property type="match status" value="1"/>
</dbReference>
<dbReference type="GO" id="GO:0043565">
    <property type="term" value="F:sequence-specific DNA binding"/>
    <property type="evidence" value="ECO:0007669"/>
    <property type="project" value="InterPro"/>
</dbReference>
<dbReference type="SUPFAM" id="SSF46689">
    <property type="entry name" value="Homeodomain-like"/>
    <property type="match status" value="1"/>
</dbReference>
<evidence type="ECO:0000256" key="1">
    <source>
        <dbReference type="ARBA" id="ARBA00023015"/>
    </source>
</evidence>
<evidence type="ECO:0000313" key="6">
    <source>
        <dbReference type="Proteomes" id="UP000518605"/>
    </source>
</evidence>
<dbReference type="SMART" id="SM00342">
    <property type="entry name" value="HTH_ARAC"/>
    <property type="match status" value="1"/>
</dbReference>
<keyword evidence="6" id="KW-1185">Reference proteome</keyword>
<dbReference type="InterPro" id="IPR018062">
    <property type="entry name" value="HTH_AraC-typ_CS"/>
</dbReference>
<dbReference type="PROSITE" id="PS00041">
    <property type="entry name" value="HTH_ARAC_FAMILY_1"/>
    <property type="match status" value="1"/>
</dbReference>
<dbReference type="PROSITE" id="PS01124">
    <property type="entry name" value="HTH_ARAC_FAMILY_2"/>
    <property type="match status" value="1"/>
</dbReference>
<dbReference type="Pfam" id="PF12833">
    <property type="entry name" value="HTH_18"/>
    <property type="match status" value="1"/>
</dbReference>
<dbReference type="InterPro" id="IPR003313">
    <property type="entry name" value="AraC-bd"/>
</dbReference>
<gene>
    <name evidence="5" type="ORF">FHS16_005538</name>
</gene>
<dbReference type="PRINTS" id="PR00032">
    <property type="entry name" value="HTHARAC"/>
</dbReference>